<comment type="subcellular location">
    <subcellularLocation>
        <location evidence="1">Cell outer membrane</location>
        <topology evidence="1">Multi-pass membrane protein</topology>
    </subcellularLocation>
</comment>
<organism evidence="8 9">
    <name type="scientific">Candidatus Nitrospira allomarina</name>
    <dbReference type="NCBI Taxonomy" id="3020900"/>
    <lineage>
        <taxon>Bacteria</taxon>
        <taxon>Pseudomonadati</taxon>
        <taxon>Nitrospirota</taxon>
        <taxon>Nitrospiria</taxon>
        <taxon>Nitrospirales</taxon>
        <taxon>Nitrospiraceae</taxon>
        <taxon>Nitrospira</taxon>
    </lineage>
</organism>
<dbReference type="GO" id="GO:0009279">
    <property type="term" value="C:cell outer membrane"/>
    <property type="evidence" value="ECO:0007669"/>
    <property type="project" value="UniProtKB-SubCell"/>
</dbReference>
<accession>A0AA96GGV8</accession>
<keyword evidence="6" id="KW-0472">Membrane</keyword>
<evidence type="ECO:0000313" key="8">
    <source>
        <dbReference type="EMBL" id="WNM57506.1"/>
    </source>
</evidence>
<dbReference type="InterPro" id="IPR005017">
    <property type="entry name" value="OMPP1/FadL/TodX"/>
</dbReference>
<dbReference type="KEGG" id="nall:PP769_16275"/>
<comment type="similarity">
    <text evidence="2">Belongs to the OmpP1/FadL family.</text>
</comment>
<evidence type="ECO:0000256" key="3">
    <source>
        <dbReference type="ARBA" id="ARBA00022452"/>
    </source>
</evidence>
<evidence type="ECO:0000256" key="1">
    <source>
        <dbReference type="ARBA" id="ARBA00004571"/>
    </source>
</evidence>
<dbReference type="Gene3D" id="2.40.160.60">
    <property type="entry name" value="Outer membrane protein transport protein (OMPP1/FadL/TodX)"/>
    <property type="match status" value="1"/>
</dbReference>
<keyword evidence="3" id="KW-1134">Transmembrane beta strand</keyword>
<evidence type="ECO:0000256" key="2">
    <source>
        <dbReference type="ARBA" id="ARBA00008163"/>
    </source>
</evidence>
<sequence length="437" mass="46897">MNVWFAVKFRLPILCLFLIGTWLLPSWAQAGGLFLTEIGTPDVGLAGAGWAARAQDASTLFKNPAGMTLLEGAQFQGGAQLLYGDIGFTSDGKSTPTGGGGGNPIDVFPGASGFYVHPLGDDWRVGFGIFSNFGLGLKYKGEWVGRYYVKDALLAGVSFMPTASYRVNEYLSVGGGVNVMLGAVKQTVGINNLGSTNDGQMQIKDQAVGVGGNIGVMFTPTRGTRFGLTYQSPIDLNFSDKPKFSNLGPIGTALQNNGLLDNKLDVGITVPQSLMFSAYHDLSRQWAIMGDVGWQDWSEFGKVDIGVNTANPTSVVANLNYQDTWHVAFGTQYRVNPAWVLSTGFAYDSSMVKDKNRTLSLPVGETYKFGLGALWQTTRTLNLGFSYELTWVGDMPVDQSRGPLSGRVSGDFKNTTLHFFALTVTWGEGVKMGPGGA</sequence>
<dbReference type="EMBL" id="CP116967">
    <property type="protein sequence ID" value="WNM57506.1"/>
    <property type="molecule type" value="Genomic_DNA"/>
</dbReference>
<protein>
    <submittedName>
        <fullName evidence="8">OmpP1/FadL family transporter</fullName>
    </submittedName>
</protein>
<keyword evidence="9" id="KW-1185">Reference proteome</keyword>
<gene>
    <name evidence="8" type="ORF">PP769_16275</name>
</gene>
<dbReference type="SUPFAM" id="SSF56935">
    <property type="entry name" value="Porins"/>
    <property type="match status" value="1"/>
</dbReference>
<dbReference type="PANTHER" id="PTHR35093:SF8">
    <property type="entry name" value="OUTER MEMBRANE PROTEIN NMB0088-RELATED"/>
    <property type="match status" value="1"/>
</dbReference>
<evidence type="ECO:0000313" key="9">
    <source>
        <dbReference type="Proteomes" id="UP001302719"/>
    </source>
</evidence>
<evidence type="ECO:0000256" key="6">
    <source>
        <dbReference type="ARBA" id="ARBA00023136"/>
    </source>
</evidence>
<reference evidence="8 9" key="1">
    <citation type="submission" date="2023-01" db="EMBL/GenBank/DDBJ databases">
        <title>Cultivation and genomic characterization of new, ubiquitous marine nitrite-oxidizing bacteria from the Nitrospirales.</title>
        <authorList>
            <person name="Mueller A.J."/>
            <person name="Daebeler A."/>
            <person name="Herbold C.W."/>
            <person name="Kirkegaard R.H."/>
            <person name="Daims H."/>
        </authorList>
    </citation>
    <scope>NUCLEOTIDE SEQUENCE [LARGE SCALE GENOMIC DNA]</scope>
    <source>
        <strain evidence="8 9">VA</strain>
    </source>
</reference>
<name>A0AA96GGV8_9BACT</name>
<evidence type="ECO:0000256" key="4">
    <source>
        <dbReference type="ARBA" id="ARBA00022692"/>
    </source>
</evidence>
<dbReference type="Proteomes" id="UP001302719">
    <property type="component" value="Chromosome"/>
</dbReference>
<keyword evidence="5" id="KW-0732">Signal</keyword>
<evidence type="ECO:0000256" key="7">
    <source>
        <dbReference type="ARBA" id="ARBA00023237"/>
    </source>
</evidence>
<evidence type="ECO:0000256" key="5">
    <source>
        <dbReference type="ARBA" id="ARBA00022729"/>
    </source>
</evidence>
<dbReference type="PANTHER" id="PTHR35093">
    <property type="entry name" value="OUTER MEMBRANE PROTEIN NMB0088-RELATED"/>
    <property type="match status" value="1"/>
</dbReference>
<dbReference type="RefSeq" id="WP_312642056.1">
    <property type="nucleotide sequence ID" value="NZ_CP116967.1"/>
</dbReference>
<proteinExistence type="inferred from homology"/>
<dbReference type="Pfam" id="PF03349">
    <property type="entry name" value="Toluene_X"/>
    <property type="match status" value="1"/>
</dbReference>
<keyword evidence="4" id="KW-0812">Transmembrane</keyword>
<dbReference type="GO" id="GO:0015483">
    <property type="term" value="F:long-chain fatty acid transporting porin activity"/>
    <property type="evidence" value="ECO:0007669"/>
    <property type="project" value="TreeGrafter"/>
</dbReference>
<dbReference type="AlphaFoldDB" id="A0AA96GGV8"/>
<keyword evidence="7" id="KW-0998">Cell outer membrane</keyword>